<protein>
    <submittedName>
        <fullName evidence="1">Uncharacterized protein</fullName>
    </submittedName>
</protein>
<evidence type="ECO:0000313" key="2">
    <source>
        <dbReference type="Proteomes" id="UP001605989"/>
    </source>
</evidence>
<gene>
    <name evidence="1" type="ORF">ACGTZG_12790</name>
</gene>
<organism evidence="1 2">
    <name type="scientific">Megasphaera hexanoica</name>
    <dbReference type="NCBI Taxonomy" id="1675036"/>
    <lineage>
        <taxon>Bacteria</taxon>
        <taxon>Bacillati</taxon>
        <taxon>Bacillota</taxon>
        <taxon>Negativicutes</taxon>
        <taxon>Veillonellales</taxon>
        <taxon>Veillonellaceae</taxon>
        <taxon>Megasphaera</taxon>
    </lineage>
</organism>
<proteinExistence type="predicted"/>
<dbReference type="EMBL" id="JBIEKR010000013">
    <property type="protein sequence ID" value="MFG6274061.1"/>
    <property type="molecule type" value="Genomic_DNA"/>
</dbReference>
<accession>A0ABW7DRZ5</accession>
<name>A0ABW7DRZ5_9FIRM</name>
<comment type="caution">
    <text evidence="1">The sequence shown here is derived from an EMBL/GenBank/DDBJ whole genome shotgun (WGS) entry which is preliminary data.</text>
</comment>
<keyword evidence="2" id="KW-1185">Reference proteome</keyword>
<evidence type="ECO:0000313" key="1">
    <source>
        <dbReference type="EMBL" id="MFG6274061.1"/>
    </source>
</evidence>
<dbReference type="RefSeq" id="WP_162816199.1">
    <property type="nucleotide sequence ID" value="NZ_CP011940.1"/>
</dbReference>
<sequence>MTCPVCGQETNSWVHCAMRQAKICQAHCEGCRWFSGRQLWACWYGRIVLNGRQRTRGEIAVEHFRNRMQEIEKRIAASKR</sequence>
<reference evidence="1 2" key="1">
    <citation type="submission" date="2024-10" db="EMBL/GenBank/DDBJ databases">
        <authorList>
            <person name="Sang B.-I."/>
            <person name="Prabhaharan D."/>
        </authorList>
    </citation>
    <scope>NUCLEOTIDE SEQUENCE [LARGE SCALE GENOMIC DNA]</scope>
    <source>
        <strain evidence="1 2">MH</strain>
    </source>
</reference>
<dbReference type="Proteomes" id="UP001605989">
    <property type="component" value="Unassembled WGS sequence"/>
</dbReference>